<protein>
    <submittedName>
        <fullName evidence="8">Type II secretion system (T2SS), protein F</fullName>
    </submittedName>
</protein>
<feature type="domain" description="Type II secretion system protein GspF" evidence="7">
    <location>
        <begin position="161"/>
        <end position="288"/>
    </location>
</feature>
<feature type="transmembrane region" description="Helical" evidence="6">
    <location>
        <begin position="274"/>
        <end position="294"/>
    </location>
</feature>
<accession>A0A1G9YK23</accession>
<dbReference type="Proteomes" id="UP000199682">
    <property type="component" value="Unassembled WGS sequence"/>
</dbReference>
<evidence type="ECO:0000256" key="4">
    <source>
        <dbReference type="ARBA" id="ARBA00022989"/>
    </source>
</evidence>
<evidence type="ECO:0000256" key="3">
    <source>
        <dbReference type="ARBA" id="ARBA00022692"/>
    </source>
</evidence>
<dbReference type="PANTHER" id="PTHR35007">
    <property type="entry name" value="INTEGRAL MEMBRANE PROTEIN-RELATED"/>
    <property type="match status" value="1"/>
</dbReference>
<evidence type="ECO:0000259" key="7">
    <source>
        <dbReference type="Pfam" id="PF00482"/>
    </source>
</evidence>
<proteinExistence type="predicted"/>
<name>A0A1G9YK23_9PSEU</name>
<evidence type="ECO:0000256" key="2">
    <source>
        <dbReference type="ARBA" id="ARBA00022475"/>
    </source>
</evidence>
<keyword evidence="2" id="KW-1003">Cell membrane</keyword>
<evidence type="ECO:0000313" key="9">
    <source>
        <dbReference type="Proteomes" id="UP000199682"/>
    </source>
</evidence>
<sequence length="297" mass="31356">MISTLLWGAGLGVGLWALAIYAFPPRPPLRALVDRLHTMPAPPPILTADSTGWALRVGRPFVKPLGMLGLPNRKLRNDLTVTGKGIEHHLAEKATLALTGLLLPTLIYLICTVAGVGLGWKVPAVASLVFALGGFLFPDLSVRQEAERRRSTFRHALSAYLNLIRVLLAGGAGVDGALSDAVGIGKGWAFQQLRRALVTAKLTRTTPWSVLGQLGTELDVHQLSELAASVSLAGTEGARVRLSLAAKAAALRTRELTDAEGEGQAATERMSLPVVILFGAFLIFIGFPALASVLGGL</sequence>
<evidence type="ECO:0000256" key="6">
    <source>
        <dbReference type="SAM" id="Phobius"/>
    </source>
</evidence>
<keyword evidence="5 6" id="KW-0472">Membrane</keyword>
<dbReference type="GO" id="GO:0005886">
    <property type="term" value="C:plasma membrane"/>
    <property type="evidence" value="ECO:0007669"/>
    <property type="project" value="UniProtKB-SubCell"/>
</dbReference>
<gene>
    <name evidence="8" type="ORF">SAMN04488074_13411</name>
</gene>
<evidence type="ECO:0000313" key="8">
    <source>
        <dbReference type="EMBL" id="SDN09390.1"/>
    </source>
</evidence>
<organism evidence="8 9">
    <name type="scientific">Lentzea albidocapillata subsp. violacea</name>
    <dbReference type="NCBI Taxonomy" id="128104"/>
    <lineage>
        <taxon>Bacteria</taxon>
        <taxon>Bacillati</taxon>
        <taxon>Actinomycetota</taxon>
        <taxon>Actinomycetes</taxon>
        <taxon>Pseudonocardiales</taxon>
        <taxon>Pseudonocardiaceae</taxon>
        <taxon>Lentzea</taxon>
    </lineage>
</organism>
<dbReference type="Pfam" id="PF00482">
    <property type="entry name" value="T2SSF"/>
    <property type="match status" value="1"/>
</dbReference>
<feature type="transmembrane region" description="Helical" evidence="6">
    <location>
        <begin position="94"/>
        <end position="118"/>
    </location>
</feature>
<keyword evidence="4 6" id="KW-1133">Transmembrane helix</keyword>
<evidence type="ECO:0000256" key="5">
    <source>
        <dbReference type="ARBA" id="ARBA00023136"/>
    </source>
</evidence>
<dbReference type="InterPro" id="IPR018076">
    <property type="entry name" value="T2SS_GspF_dom"/>
</dbReference>
<keyword evidence="3 6" id="KW-0812">Transmembrane</keyword>
<dbReference type="RefSeq" id="WP_090014966.1">
    <property type="nucleotide sequence ID" value="NZ_FNET01000034.1"/>
</dbReference>
<dbReference type="PANTHER" id="PTHR35007:SF1">
    <property type="entry name" value="PILUS ASSEMBLY PROTEIN"/>
    <property type="match status" value="1"/>
</dbReference>
<reference evidence="9" key="1">
    <citation type="submission" date="2016-10" db="EMBL/GenBank/DDBJ databases">
        <authorList>
            <person name="Varghese N."/>
            <person name="Submissions S."/>
        </authorList>
    </citation>
    <scope>NUCLEOTIDE SEQUENCE [LARGE SCALE GENOMIC DNA]</scope>
    <source>
        <strain evidence="9">DSM 44796</strain>
    </source>
</reference>
<evidence type="ECO:0000256" key="1">
    <source>
        <dbReference type="ARBA" id="ARBA00004651"/>
    </source>
</evidence>
<comment type="subcellular location">
    <subcellularLocation>
        <location evidence="1">Cell membrane</location>
        <topology evidence="1">Multi-pass membrane protein</topology>
    </subcellularLocation>
</comment>
<dbReference type="EMBL" id="FNET01000034">
    <property type="protein sequence ID" value="SDN09390.1"/>
    <property type="molecule type" value="Genomic_DNA"/>
</dbReference>
<feature type="transmembrane region" description="Helical" evidence="6">
    <location>
        <begin position="124"/>
        <end position="142"/>
    </location>
</feature>
<feature type="transmembrane region" description="Helical" evidence="6">
    <location>
        <begin position="6"/>
        <end position="23"/>
    </location>
</feature>
<dbReference type="AlphaFoldDB" id="A0A1G9YK23"/>